<name>A0A8T0BBB3_SILME</name>
<organism evidence="1 2">
    <name type="scientific">Silurus meridionalis</name>
    <name type="common">Southern catfish</name>
    <name type="synonym">Silurus soldatovi meridionalis</name>
    <dbReference type="NCBI Taxonomy" id="175797"/>
    <lineage>
        <taxon>Eukaryota</taxon>
        <taxon>Metazoa</taxon>
        <taxon>Chordata</taxon>
        <taxon>Craniata</taxon>
        <taxon>Vertebrata</taxon>
        <taxon>Euteleostomi</taxon>
        <taxon>Actinopterygii</taxon>
        <taxon>Neopterygii</taxon>
        <taxon>Teleostei</taxon>
        <taxon>Ostariophysi</taxon>
        <taxon>Siluriformes</taxon>
        <taxon>Siluridae</taxon>
        <taxon>Silurus</taxon>
    </lineage>
</organism>
<comment type="caution">
    <text evidence="1">The sequence shown here is derived from an EMBL/GenBank/DDBJ whole genome shotgun (WGS) entry which is preliminary data.</text>
</comment>
<dbReference type="AlphaFoldDB" id="A0A8T0BBB3"/>
<dbReference type="EMBL" id="JABFDY010000008">
    <property type="protein sequence ID" value="KAF7704418.1"/>
    <property type="molecule type" value="Genomic_DNA"/>
</dbReference>
<dbReference type="Proteomes" id="UP000606274">
    <property type="component" value="Unassembled WGS sequence"/>
</dbReference>
<reference evidence="1" key="1">
    <citation type="submission" date="2020-08" db="EMBL/GenBank/DDBJ databases">
        <title>Chromosome-level assembly of Southern catfish (Silurus meridionalis) provides insights into visual adaptation to the nocturnal and benthic lifestyles.</title>
        <authorList>
            <person name="Zhang Y."/>
            <person name="Wang D."/>
            <person name="Peng Z."/>
        </authorList>
    </citation>
    <scope>NUCLEOTIDE SEQUENCE</scope>
    <source>
        <strain evidence="1">SWU-2019-XX</strain>
        <tissue evidence="1">Muscle</tissue>
    </source>
</reference>
<keyword evidence="2" id="KW-1185">Reference proteome</keyword>
<feature type="non-terminal residue" evidence="1">
    <location>
        <position position="1"/>
    </location>
</feature>
<evidence type="ECO:0000313" key="2">
    <source>
        <dbReference type="Proteomes" id="UP000606274"/>
    </source>
</evidence>
<sequence>TRLAKPQMNIIGVQRTLQFTEKDIVITAPLNVAGEDVPITIHSNTDTKKPQKDQGWYLGIILFPYNIAPTGMGRTWSQVLSEAALSQFSFLKSNVLRLFKGSVAANVINNQVISGACQEELAGGNVKMLWTEEHDKYTLQLQDSQSGRNMGVKVQMQAVQNAWTYMDEEKDEGETRFAGLCIPPSNGGLENSSSKRPGPQWSPWVVINRKQMALHDVIIICI</sequence>
<protein>
    <submittedName>
        <fullName evidence="1">Uncharacterized protein</fullName>
    </submittedName>
</protein>
<accession>A0A8T0BBB3</accession>
<evidence type="ECO:0000313" key="1">
    <source>
        <dbReference type="EMBL" id="KAF7704418.1"/>
    </source>
</evidence>
<proteinExistence type="predicted"/>
<feature type="non-terminal residue" evidence="1">
    <location>
        <position position="222"/>
    </location>
</feature>
<gene>
    <name evidence="1" type="ORF">HF521_021490</name>
</gene>